<organism evidence="1 2">
    <name type="scientific">Fragilariopsis cylindrus CCMP1102</name>
    <dbReference type="NCBI Taxonomy" id="635003"/>
    <lineage>
        <taxon>Eukaryota</taxon>
        <taxon>Sar</taxon>
        <taxon>Stramenopiles</taxon>
        <taxon>Ochrophyta</taxon>
        <taxon>Bacillariophyta</taxon>
        <taxon>Bacillariophyceae</taxon>
        <taxon>Bacillariophycidae</taxon>
        <taxon>Bacillariales</taxon>
        <taxon>Bacillariaceae</taxon>
        <taxon>Fragilariopsis</taxon>
    </lineage>
</organism>
<dbReference type="Proteomes" id="UP000095751">
    <property type="component" value="Unassembled WGS sequence"/>
</dbReference>
<accession>A0A1E7EZ47</accession>
<name>A0A1E7EZ47_9STRA</name>
<evidence type="ECO:0000313" key="1">
    <source>
        <dbReference type="EMBL" id="OEU11280.1"/>
    </source>
</evidence>
<dbReference type="AlphaFoldDB" id="A0A1E7EZ47"/>
<keyword evidence="2" id="KW-1185">Reference proteome</keyword>
<dbReference type="InParanoid" id="A0A1E7EZ47"/>
<dbReference type="EMBL" id="KV784369">
    <property type="protein sequence ID" value="OEU11280.1"/>
    <property type="molecule type" value="Genomic_DNA"/>
</dbReference>
<evidence type="ECO:0000313" key="2">
    <source>
        <dbReference type="Proteomes" id="UP000095751"/>
    </source>
</evidence>
<gene>
    <name evidence="1" type="ORF">FRACYDRAFT_270949</name>
</gene>
<reference evidence="1 2" key="1">
    <citation type="submission" date="2016-09" db="EMBL/GenBank/DDBJ databases">
        <title>Extensive genetic diversity and differential bi-allelic expression allows diatom success in the polar Southern Ocean.</title>
        <authorList>
            <consortium name="DOE Joint Genome Institute"/>
            <person name="Mock T."/>
            <person name="Otillar R.P."/>
            <person name="Strauss J."/>
            <person name="Dupont C."/>
            <person name="Frickenhaus S."/>
            <person name="Maumus F."/>
            <person name="Mcmullan M."/>
            <person name="Sanges R."/>
            <person name="Schmutz J."/>
            <person name="Toseland A."/>
            <person name="Valas R."/>
            <person name="Veluchamy A."/>
            <person name="Ward B.J."/>
            <person name="Allen A."/>
            <person name="Barry K."/>
            <person name="Falciatore A."/>
            <person name="Ferrante M."/>
            <person name="Fortunato A.E."/>
            <person name="Gloeckner G."/>
            <person name="Gruber A."/>
            <person name="Hipkin R."/>
            <person name="Janech M."/>
            <person name="Kroth P."/>
            <person name="Leese F."/>
            <person name="Lindquist E."/>
            <person name="Lyon B.R."/>
            <person name="Martin J."/>
            <person name="Mayer C."/>
            <person name="Parker M."/>
            <person name="Quesneville H."/>
            <person name="Raymond J."/>
            <person name="Uhlig C."/>
            <person name="Valentin K.U."/>
            <person name="Worden A.Z."/>
            <person name="Armbrust E.V."/>
            <person name="Bowler C."/>
            <person name="Green B."/>
            <person name="Moulton V."/>
            <person name="Van Oosterhout C."/>
            <person name="Grigoriev I."/>
        </authorList>
    </citation>
    <scope>NUCLEOTIDE SEQUENCE [LARGE SCALE GENOMIC DNA]</scope>
    <source>
        <strain evidence="1 2">CCMP1102</strain>
    </source>
</reference>
<protein>
    <submittedName>
        <fullName evidence="1">Uncharacterized protein</fullName>
    </submittedName>
</protein>
<proteinExistence type="predicted"/>
<dbReference type="KEGG" id="fcy:FRACYDRAFT_270949"/>
<sequence>MMMMIQIHHPVIRTINRIIYLKINKIKIVYGLGKVTQNQLKRNVVRKIKILVDEYITIVQKHVVKLVKDHVVSDRWTIRNETKRNDDNERKKEGKF</sequence>